<dbReference type="Gene3D" id="2.30.110.10">
    <property type="entry name" value="Electron Transport, Fmn-binding Protein, Chain A"/>
    <property type="match status" value="1"/>
</dbReference>
<dbReference type="PANTHER" id="PTHR35176:SF6">
    <property type="entry name" value="HEME OXYGENASE HI_0854-RELATED"/>
    <property type="match status" value="1"/>
</dbReference>
<reference evidence="3 4" key="1">
    <citation type="submission" date="2023-07" db="EMBL/GenBank/DDBJ databases">
        <title>Sorghum-associated microbial communities from plants grown in Nebraska, USA.</title>
        <authorList>
            <person name="Schachtman D."/>
        </authorList>
    </citation>
    <scope>NUCLEOTIDE SEQUENCE [LARGE SCALE GENOMIC DNA]</scope>
    <source>
        <strain evidence="3 4">4272</strain>
    </source>
</reference>
<organism evidence="3 4">
    <name type="scientific">Nocardia kruczakiae</name>
    <dbReference type="NCBI Taxonomy" id="261477"/>
    <lineage>
        <taxon>Bacteria</taxon>
        <taxon>Bacillati</taxon>
        <taxon>Actinomycetota</taxon>
        <taxon>Actinomycetes</taxon>
        <taxon>Mycobacteriales</taxon>
        <taxon>Nocardiaceae</taxon>
        <taxon>Nocardia</taxon>
    </lineage>
</organism>
<comment type="caution">
    <text evidence="3">The sequence shown here is derived from an EMBL/GenBank/DDBJ whole genome shotgun (WGS) entry which is preliminary data.</text>
</comment>
<dbReference type="InterPro" id="IPR012349">
    <property type="entry name" value="Split_barrel_FMN-bd"/>
</dbReference>
<evidence type="ECO:0000313" key="3">
    <source>
        <dbReference type="EMBL" id="MDR7167351.1"/>
    </source>
</evidence>
<keyword evidence="4" id="KW-1185">Reference proteome</keyword>
<proteinExistence type="predicted"/>
<dbReference type="EMBL" id="JAVDWW010000001">
    <property type="protein sequence ID" value="MDR7167351.1"/>
    <property type="molecule type" value="Genomic_DNA"/>
</dbReference>
<evidence type="ECO:0000259" key="2">
    <source>
        <dbReference type="Pfam" id="PF01243"/>
    </source>
</evidence>
<dbReference type="PANTHER" id="PTHR35176">
    <property type="entry name" value="HEME OXYGENASE HI_0854-RELATED"/>
    <property type="match status" value="1"/>
</dbReference>
<name>A0ABU1XB97_9NOCA</name>
<protein>
    <submittedName>
        <fullName evidence="3">PPOX class probable F420-dependent enzyme</fullName>
    </submittedName>
</protein>
<evidence type="ECO:0000256" key="1">
    <source>
        <dbReference type="ARBA" id="ARBA00023002"/>
    </source>
</evidence>
<feature type="domain" description="Pyridoxamine 5'-phosphate oxidase N-terminal" evidence="2">
    <location>
        <begin position="24"/>
        <end position="156"/>
    </location>
</feature>
<dbReference type="InterPro" id="IPR052019">
    <property type="entry name" value="F420H2_bilvrd_red/Heme_oxyg"/>
</dbReference>
<dbReference type="SUPFAM" id="SSF50475">
    <property type="entry name" value="FMN-binding split barrel"/>
    <property type="match status" value="1"/>
</dbReference>
<dbReference type="InterPro" id="IPR011576">
    <property type="entry name" value="Pyridox_Oxase_N"/>
</dbReference>
<sequence length="172" mass="19398">MTNTANERAAMQTQKRGVKIAMTPDELDNFLVEERVCRVATLGADGRPHIAPLWFAWDGSTMWLNSLVKSQRWTDLMRDPRVALVVDGGTEFYELRGAEITGKVEVVGDVPRTARPDPALVQPERLFARKYSGVDDFHPDGRHGWLQVVPEKVTTWDFRKNPALRAASEAPR</sequence>
<keyword evidence="1" id="KW-0560">Oxidoreductase</keyword>
<gene>
    <name evidence="3" type="ORF">J2W56_001069</name>
</gene>
<accession>A0ABU1XB97</accession>
<evidence type="ECO:0000313" key="4">
    <source>
        <dbReference type="Proteomes" id="UP001251217"/>
    </source>
</evidence>
<dbReference type="Pfam" id="PF01243">
    <property type="entry name" value="PNPOx_N"/>
    <property type="match status" value="1"/>
</dbReference>
<dbReference type="Proteomes" id="UP001251217">
    <property type="component" value="Unassembled WGS sequence"/>
</dbReference>